<dbReference type="PROSITE" id="PS50921">
    <property type="entry name" value="ANTAR"/>
    <property type="match status" value="1"/>
</dbReference>
<dbReference type="InterPro" id="IPR011006">
    <property type="entry name" value="CheY-like_superfamily"/>
</dbReference>
<sequence length="200" mass="21814">MFEAPQLVNTLKILVIDLNTDRGEEIVAALSQDDTVTVVLRRGAGGLVRDLEEIAPDLVLIDMEHPNRDTIDALTVATAPLDRPVAMFVDRSGKALMQAAVAAGVSAYVVDGLRAERVRPVLDMAIARFHEVDRLRKELRATQTALSERKTIDRAKGLLMSARGLSEEEAYALLRKTAMDKGKRVSDVAEALISAAELLQ</sequence>
<feature type="modified residue" description="4-aspartylphosphate" evidence="1">
    <location>
        <position position="62"/>
    </location>
</feature>
<evidence type="ECO:0000259" key="3">
    <source>
        <dbReference type="PROSITE" id="PS50921"/>
    </source>
</evidence>
<reference evidence="4 5" key="1">
    <citation type="submission" date="2020-08" db="EMBL/GenBank/DDBJ databases">
        <title>Genomic Encyclopedia of Type Strains, Phase IV (KMG-IV): sequencing the most valuable type-strain genomes for metagenomic binning, comparative biology and taxonomic classification.</title>
        <authorList>
            <person name="Goeker M."/>
        </authorList>
    </citation>
    <scope>NUCLEOTIDE SEQUENCE [LARGE SCALE GENOMIC DNA]</scope>
    <source>
        <strain evidence="4 5">DSM 103377</strain>
    </source>
</reference>
<dbReference type="SMART" id="SM01012">
    <property type="entry name" value="ANTAR"/>
    <property type="match status" value="1"/>
</dbReference>
<dbReference type="Gene3D" id="1.10.10.10">
    <property type="entry name" value="Winged helix-like DNA-binding domain superfamily/Winged helix DNA-binding domain"/>
    <property type="match status" value="1"/>
</dbReference>
<dbReference type="GO" id="GO:0000160">
    <property type="term" value="P:phosphorelay signal transduction system"/>
    <property type="evidence" value="ECO:0007669"/>
    <property type="project" value="InterPro"/>
</dbReference>
<name>A0A840WIZ9_9RHOB</name>
<evidence type="ECO:0000256" key="1">
    <source>
        <dbReference type="PROSITE-ProRule" id="PRU00169"/>
    </source>
</evidence>
<dbReference type="InterPro" id="IPR005561">
    <property type="entry name" value="ANTAR"/>
</dbReference>
<accession>A0A840WIZ9</accession>
<dbReference type="InterPro" id="IPR008327">
    <property type="entry name" value="Sig_transdc_resp-reg_antiterm"/>
</dbReference>
<comment type="caution">
    <text evidence="4">The sequence shown here is derived from an EMBL/GenBank/DDBJ whole genome shotgun (WGS) entry which is preliminary data.</text>
</comment>
<evidence type="ECO:0000313" key="4">
    <source>
        <dbReference type="EMBL" id="MBB5514183.1"/>
    </source>
</evidence>
<dbReference type="PIRSF" id="PIRSF036382">
    <property type="entry name" value="RR_antiterm"/>
    <property type="match status" value="1"/>
</dbReference>
<dbReference type="Proteomes" id="UP000553766">
    <property type="component" value="Unassembled WGS sequence"/>
</dbReference>
<evidence type="ECO:0000313" key="5">
    <source>
        <dbReference type="Proteomes" id="UP000553766"/>
    </source>
</evidence>
<dbReference type="InterPro" id="IPR001789">
    <property type="entry name" value="Sig_transdc_resp-reg_receiver"/>
</dbReference>
<feature type="domain" description="Response regulatory" evidence="2">
    <location>
        <begin position="12"/>
        <end position="126"/>
    </location>
</feature>
<protein>
    <submittedName>
        <fullName evidence="4">Response regulator NasT</fullName>
    </submittedName>
</protein>
<dbReference type="InterPro" id="IPR036388">
    <property type="entry name" value="WH-like_DNA-bd_sf"/>
</dbReference>
<dbReference type="EMBL" id="JACIJS010000001">
    <property type="protein sequence ID" value="MBB5514183.1"/>
    <property type="molecule type" value="Genomic_DNA"/>
</dbReference>
<dbReference type="SUPFAM" id="SSF52172">
    <property type="entry name" value="CheY-like"/>
    <property type="match status" value="1"/>
</dbReference>
<organism evidence="4 5">
    <name type="scientific">Rubricella aquisinus</name>
    <dbReference type="NCBI Taxonomy" id="2028108"/>
    <lineage>
        <taxon>Bacteria</taxon>
        <taxon>Pseudomonadati</taxon>
        <taxon>Pseudomonadota</taxon>
        <taxon>Alphaproteobacteria</taxon>
        <taxon>Rhodobacterales</taxon>
        <taxon>Paracoccaceae</taxon>
        <taxon>Rubricella</taxon>
    </lineage>
</organism>
<dbReference type="PROSITE" id="PS50110">
    <property type="entry name" value="RESPONSE_REGULATORY"/>
    <property type="match status" value="1"/>
</dbReference>
<feature type="domain" description="ANTAR" evidence="3">
    <location>
        <begin position="132"/>
        <end position="193"/>
    </location>
</feature>
<dbReference type="Gene3D" id="3.40.50.2300">
    <property type="match status" value="1"/>
</dbReference>
<keyword evidence="5" id="KW-1185">Reference proteome</keyword>
<dbReference type="RefSeq" id="WP_246413497.1">
    <property type="nucleotide sequence ID" value="NZ_JACIJS010000001.1"/>
</dbReference>
<evidence type="ECO:0000259" key="2">
    <source>
        <dbReference type="PROSITE" id="PS50110"/>
    </source>
</evidence>
<dbReference type="GO" id="GO:0003723">
    <property type="term" value="F:RNA binding"/>
    <property type="evidence" value="ECO:0007669"/>
    <property type="project" value="InterPro"/>
</dbReference>
<dbReference type="AlphaFoldDB" id="A0A840WIZ9"/>
<gene>
    <name evidence="4" type="ORF">FHS89_000181</name>
</gene>
<dbReference type="Pfam" id="PF03861">
    <property type="entry name" value="ANTAR"/>
    <property type="match status" value="1"/>
</dbReference>
<proteinExistence type="predicted"/>
<keyword evidence="1" id="KW-0597">Phosphoprotein</keyword>